<proteinExistence type="predicted"/>
<protein>
    <recommendedName>
        <fullName evidence="1">Transposase IS66 central domain-containing protein</fullName>
    </recommendedName>
</protein>
<dbReference type="PANTHER" id="PTHR33678">
    <property type="entry name" value="BLL1576 PROTEIN"/>
    <property type="match status" value="1"/>
</dbReference>
<organism evidence="2 3">
    <name type="scientific">Labrys miyagiensis</name>
    <dbReference type="NCBI Taxonomy" id="346912"/>
    <lineage>
        <taxon>Bacteria</taxon>
        <taxon>Pseudomonadati</taxon>
        <taxon>Pseudomonadota</taxon>
        <taxon>Alphaproteobacteria</taxon>
        <taxon>Hyphomicrobiales</taxon>
        <taxon>Xanthobacteraceae</taxon>
        <taxon>Labrys</taxon>
    </lineage>
</organism>
<feature type="domain" description="Transposase IS66 central" evidence="1">
    <location>
        <begin position="3"/>
        <end position="95"/>
    </location>
</feature>
<evidence type="ECO:0000313" key="3">
    <source>
        <dbReference type="Proteomes" id="UP001156882"/>
    </source>
</evidence>
<dbReference type="InterPro" id="IPR052344">
    <property type="entry name" value="Transposase-related"/>
</dbReference>
<sequence>MALVHCWSQLRRRLVKLGRNTKSPIAEAAIRQIAALYAVEASVRDLSAQLRLAARKDYAAPIIATLKSWFETQLSMISTGFKLAEDIRYGLAHQSTRLECQLASH</sequence>
<dbReference type="Proteomes" id="UP001156882">
    <property type="component" value="Unassembled WGS sequence"/>
</dbReference>
<name>A0ABQ6CVS1_9HYPH</name>
<dbReference type="InterPro" id="IPR004291">
    <property type="entry name" value="Transposase_IS66_central"/>
</dbReference>
<dbReference type="Pfam" id="PF03050">
    <property type="entry name" value="DDE_Tnp_IS66"/>
    <property type="match status" value="1"/>
</dbReference>
<dbReference type="PANTHER" id="PTHR33678:SF1">
    <property type="entry name" value="BLL1576 PROTEIN"/>
    <property type="match status" value="1"/>
</dbReference>
<keyword evidence="3" id="KW-1185">Reference proteome</keyword>
<dbReference type="RefSeq" id="WP_284315347.1">
    <property type="nucleotide sequence ID" value="NZ_BSPC01000063.1"/>
</dbReference>
<accession>A0ABQ6CVS1</accession>
<reference evidence="3" key="1">
    <citation type="journal article" date="2019" name="Int. J. Syst. Evol. Microbiol.">
        <title>The Global Catalogue of Microorganisms (GCM) 10K type strain sequencing project: providing services to taxonomists for standard genome sequencing and annotation.</title>
        <authorList>
            <consortium name="The Broad Institute Genomics Platform"/>
            <consortium name="The Broad Institute Genome Sequencing Center for Infectious Disease"/>
            <person name="Wu L."/>
            <person name="Ma J."/>
        </authorList>
    </citation>
    <scope>NUCLEOTIDE SEQUENCE [LARGE SCALE GENOMIC DNA]</scope>
    <source>
        <strain evidence="3">NBRC 101365</strain>
    </source>
</reference>
<comment type="caution">
    <text evidence="2">The sequence shown here is derived from an EMBL/GenBank/DDBJ whole genome shotgun (WGS) entry which is preliminary data.</text>
</comment>
<evidence type="ECO:0000313" key="2">
    <source>
        <dbReference type="EMBL" id="GLS22377.1"/>
    </source>
</evidence>
<dbReference type="EMBL" id="BSPC01000063">
    <property type="protein sequence ID" value="GLS22377.1"/>
    <property type="molecule type" value="Genomic_DNA"/>
</dbReference>
<evidence type="ECO:0000259" key="1">
    <source>
        <dbReference type="Pfam" id="PF03050"/>
    </source>
</evidence>
<gene>
    <name evidence="2" type="ORF">GCM10007874_53950</name>
</gene>